<reference evidence="1 2" key="1">
    <citation type="submission" date="2019-01" db="EMBL/GenBank/DDBJ databases">
        <title>Draft genome sequence of Psathyrella aberdarensis IHI B618.</title>
        <authorList>
            <person name="Buettner E."/>
            <person name="Kellner H."/>
        </authorList>
    </citation>
    <scope>NUCLEOTIDE SEQUENCE [LARGE SCALE GENOMIC DNA]</scope>
    <source>
        <strain evidence="1 2">IHI B618</strain>
    </source>
</reference>
<dbReference type="Proteomes" id="UP000290288">
    <property type="component" value="Unassembled WGS sequence"/>
</dbReference>
<comment type="caution">
    <text evidence="1">The sequence shown here is derived from an EMBL/GenBank/DDBJ whole genome shotgun (WGS) entry which is preliminary data.</text>
</comment>
<organism evidence="1 2">
    <name type="scientific">Candolleomyces aberdarensis</name>
    <dbReference type="NCBI Taxonomy" id="2316362"/>
    <lineage>
        <taxon>Eukaryota</taxon>
        <taxon>Fungi</taxon>
        <taxon>Dikarya</taxon>
        <taxon>Basidiomycota</taxon>
        <taxon>Agaricomycotina</taxon>
        <taxon>Agaricomycetes</taxon>
        <taxon>Agaricomycetidae</taxon>
        <taxon>Agaricales</taxon>
        <taxon>Agaricineae</taxon>
        <taxon>Psathyrellaceae</taxon>
        <taxon>Candolleomyces</taxon>
    </lineage>
</organism>
<protein>
    <recommendedName>
        <fullName evidence="3">Serine protease</fullName>
    </recommendedName>
</protein>
<dbReference type="InterPro" id="IPR009003">
    <property type="entry name" value="Peptidase_S1_PA"/>
</dbReference>
<evidence type="ECO:0008006" key="3">
    <source>
        <dbReference type="Google" id="ProtNLM"/>
    </source>
</evidence>
<evidence type="ECO:0000313" key="2">
    <source>
        <dbReference type="Proteomes" id="UP000290288"/>
    </source>
</evidence>
<dbReference type="OrthoDB" id="5424209at2759"/>
<name>A0A4Q2DLL0_9AGAR</name>
<sequence>MAKETVTPPSPSPITPPASPCVIGDREAYGYFYGQFSRPKLVARSDSSTRPWASIVGGYQGWPTKRYFANVGYHERLASFWLTPSKRDELVELLDSMSVQFTTIDPVRIVEPKERDYTGEMAMVGHRALAVAIKPDTLSREKGLEVVVACKALLQRHGIDDVECLIREAECFSSAGPLKFEEPTPFLHGWTAHIHIPTTSTLGTSIATTRTPEIEGTRGFYVASKRSGKLYFLTCRHVVLPCNSAEDNVEYKYTDPSQPRIGVIQPSPESFEGTRKRAKKELKDWENNPNKGGGTIPVPRVIEQLKPELPILDRWKDPSDRVIGHVVYSPPLVAGAKHQEYTLDVAVCEVDPSLLDANNFLGNVVDWGNTLGFCLTSYGFEFSPETRLQRLNGFVPMDEMVKPGSKSLSEPGEDTECLVVSKRGAASEVTFGKANNLPSLRTYEFGTGSKLRALQWGIFRFNQGKTKNFSERGGDSGATVFDSRGRIFGLVTGWSGNKEDVAITYAMPAEFAVAEISKRWEKVHTNVLEREPQRTFGSLFLSSIISLFKFPLLSFLPSLFK</sequence>
<dbReference type="STRING" id="2316362.A0A4Q2DLL0"/>
<keyword evidence="2" id="KW-1185">Reference proteome</keyword>
<gene>
    <name evidence="1" type="ORF">EST38_g5685</name>
</gene>
<proteinExistence type="predicted"/>
<dbReference type="SUPFAM" id="SSF50494">
    <property type="entry name" value="Trypsin-like serine proteases"/>
    <property type="match status" value="1"/>
</dbReference>
<accession>A0A4Q2DLL0</accession>
<evidence type="ECO:0000313" key="1">
    <source>
        <dbReference type="EMBL" id="RXW20176.1"/>
    </source>
</evidence>
<dbReference type="AlphaFoldDB" id="A0A4Q2DLL0"/>
<dbReference type="EMBL" id="SDEE01000162">
    <property type="protein sequence ID" value="RXW20176.1"/>
    <property type="molecule type" value="Genomic_DNA"/>
</dbReference>